<proteinExistence type="predicted"/>
<reference evidence="3" key="2">
    <citation type="submission" date="2023-05" db="EMBL/GenBank/DDBJ databases">
        <authorList>
            <consortium name="Lawrence Berkeley National Laboratory"/>
            <person name="Steindorff A."/>
            <person name="Hensen N."/>
            <person name="Bonometti L."/>
            <person name="Westerberg I."/>
            <person name="Brannstrom I.O."/>
            <person name="Guillou S."/>
            <person name="Cros-Aarteil S."/>
            <person name="Calhoun S."/>
            <person name="Haridas S."/>
            <person name="Kuo A."/>
            <person name="Mondo S."/>
            <person name="Pangilinan J."/>
            <person name="Riley R."/>
            <person name="Labutti K."/>
            <person name="Andreopoulos B."/>
            <person name="Lipzen A."/>
            <person name="Chen C."/>
            <person name="Yanf M."/>
            <person name="Daum C."/>
            <person name="Ng V."/>
            <person name="Clum A."/>
            <person name="Ohm R."/>
            <person name="Martin F."/>
            <person name="Silar P."/>
            <person name="Natvig D."/>
            <person name="Lalanne C."/>
            <person name="Gautier V."/>
            <person name="Ament-Velasquez S.L."/>
            <person name="Kruys A."/>
            <person name="Hutchinson M.I."/>
            <person name="Powell A.J."/>
            <person name="Barry K."/>
            <person name="Miller A.N."/>
            <person name="Grigoriev I.V."/>
            <person name="Debuchy R."/>
            <person name="Gladieux P."/>
            <person name="Thoren M.H."/>
            <person name="Johannesson H."/>
        </authorList>
    </citation>
    <scope>NUCLEOTIDE SEQUENCE</scope>
    <source>
        <strain evidence="3">CBS 141.50</strain>
    </source>
</reference>
<name>A0AAN6V2H1_9PEZI</name>
<feature type="region of interest" description="Disordered" evidence="1">
    <location>
        <begin position="1"/>
        <end position="33"/>
    </location>
</feature>
<dbReference type="GeneID" id="87820452"/>
<accession>A0AAN6V2H1</accession>
<evidence type="ECO:0000313" key="4">
    <source>
        <dbReference type="Proteomes" id="UP001302676"/>
    </source>
</evidence>
<evidence type="ECO:0000259" key="2">
    <source>
        <dbReference type="Pfam" id="PF09747"/>
    </source>
</evidence>
<organism evidence="3 4">
    <name type="scientific">Dichotomopilus funicola</name>
    <dbReference type="NCBI Taxonomy" id="1934379"/>
    <lineage>
        <taxon>Eukaryota</taxon>
        <taxon>Fungi</taxon>
        <taxon>Dikarya</taxon>
        <taxon>Ascomycota</taxon>
        <taxon>Pezizomycotina</taxon>
        <taxon>Sordariomycetes</taxon>
        <taxon>Sordariomycetidae</taxon>
        <taxon>Sordariales</taxon>
        <taxon>Chaetomiaceae</taxon>
        <taxon>Dichotomopilus</taxon>
    </lineage>
</organism>
<dbReference type="Pfam" id="PF09747">
    <property type="entry name" value="CCD97-like_C"/>
    <property type="match status" value="1"/>
</dbReference>
<feature type="compositionally biased region" description="Low complexity" evidence="1">
    <location>
        <begin position="125"/>
        <end position="163"/>
    </location>
</feature>
<dbReference type="PANTHER" id="PTHR31840:SF1">
    <property type="entry name" value="COILED-COIL DOMAIN-CONTAINING PROTEIN 97"/>
    <property type="match status" value="1"/>
</dbReference>
<protein>
    <submittedName>
        <fullName evidence="3">Coiled-coil domain-containing protein 97</fullName>
    </submittedName>
</protein>
<dbReference type="AlphaFoldDB" id="A0AAN6V2H1"/>
<sequence length="255" mass="28097">MVPKFDSPPSTPNSFSQPRPRAPKSPGHLARIRVQNRRRAYLDRHAEYFQSSEHELADPLLYDHLIRRFQTPAEREAEGRSKGYARVLEGSLLRGEERLAKLREGTVGANGGQLDSETGTGSGTAGSHSNGVGAPGTTTTTTTATTTTTPFSTLTATLTTPPHTRAEGREQWEAYLRDRFIRGEDGDFDDYAKVDGDDEYDELERQAREEAWFEEEEAAWEVGDDEEGEEEGRGGKGGCGTGERVLEGETGVQDF</sequence>
<gene>
    <name evidence="3" type="ORF">C8A04DRAFT_37334</name>
</gene>
<feature type="compositionally biased region" description="Acidic residues" evidence="1">
    <location>
        <begin position="215"/>
        <end position="230"/>
    </location>
</feature>
<keyword evidence="4" id="KW-1185">Reference proteome</keyword>
<feature type="domain" description="CCD97-like C-terminal" evidence="2">
    <location>
        <begin position="36"/>
        <end position="216"/>
    </location>
</feature>
<dbReference type="Proteomes" id="UP001302676">
    <property type="component" value="Unassembled WGS sequence"/>
</dbReference>
<evidence type="ECO:0000313" key="3">
    <source>
        <dbReference type="EMBL" id="KAK4143534.1"/>
    </source>
</evidence>
<dbReference type="InterPro" id="IPR040233">
    <property type="entry name" value="CCD97-like_C"/>
</dbReference>
<dbReference type="RefSeq" id="XP_062636905.1">
    <property type="nucleotide sequence ID" value="XM_062783839.1"/>
</dbReference>
<comment type="caution">
    <text evidence="3">The sequence shown here is derived from an EMBL/GenBank/DDBJ whole genome shotgun (WGS) entry which is preliminary data.</text>
</comment>
<feature type="region of interest" description="Disordered" evidence="1">
    <location>
        <begin position="215"/>
        <end position="255"/>
    </location>
</feature>
<reference evidence="3" key="1">
    <citation type="journal article" date="2023" name="Mol. Phylogenet. Evol.">
        <title>Genome-scale phylogeny and comparative genomics of the fungal order Sordariales.</title>
        <authorList>
            <person name="Hensen N."/>
            <person name="Bonometti L."/>
            <person name="Westerberg I."/>
            <person name="Brannstrom I.O."/>
            <person name="Guillou S."/>
            <person name="Cros-Aarteil S."/>
            <person name="Calhoun S."/>
            <person name="Haridas S."/>
            <person name="Kuo A."/>
            <person name="Mondo S."/>
            <person name="Pangilinan J."/>
            <person name="Riley R."/>
            <person name="LaButti K."/>
            <person name="Andreopoulos B."/>
            <person name="Lipzen A."/>
            <person name="Chen C."/>
            <person name="Yan M."/>
            <person name="Daum C."/>
            <person name="Ng V."/>
            <person name="Clum A."/>
            <person name="Steindorff A."/>
            <person name="Ohm R.A."/>
            <person name="Martin F."/>
            <person name="Silar P."/>
            <person name="Natvig D.O."/>
            <person name="Lalanne C."/>
            <person name="Gautier V."/>
            <person name="Ament-Velasquez S.L."/>
            <person name="Kruys A."/>
            <person name="Hutchinson M.I."/>
            <person name="Powell A.J."/>
            <person name="Barry K."/>
            <person name="Miller A.N."/>
            <person name="Grigoriev I.V."/>
            <person name="Debuchy R."/>
            <person name="Gladieux P."/>
            <person name="Hiltunen Thoren M."/>
            <person name="Johannesson H."/>
        </authorList>
    </citation>
    <scope>NUCLEOTIDE SEQUENCE</scope>
    <source>
        <strain evidence="3">CBS 141.50</strain>
    </source>
</reference>
<feature type="region of interest" description="Disordered" evidence="1">
    <location>
        <begin position="103"/>
        <end position="170"/>
    </location>
</feature>
<evidence type="ECO:0000256" key="1">
    <source>
        <dbReference type="SAM" id="MobiDB-lite"/>
    </source>
</evidence>
<dbReference type="PANTHER" id="PTHR31840">
    <property type="entry name" value="COILED-COIL DOMAIN-CONTAINING PROTEIN 97"/>
    <property type="match status" value="1"/>
</dbReference>
<dbReference type="InterPro" id="IPR018613">
    <property type="entry name" value="Ccdc97-like"/>
</dbReference>
<dbReference type="EMBL" id="MU853585">
    <property type="protein sequence ID" value="KAK4143534.1"/>
    <property type="molecule type" value="Genomic_DNA"/>
</dbReference>